<dbReference type="Gramene" id="KOM38400">
    <property type="protein sequence ID" value="KOM38400"/>
    <property type="gene ID" value="LR48_Vigan03g178200"/>
</dbReference>
<dbReference type="EMBL" id="CM003373">
    <property type="protein sequence ID" value="KOM38400.1"/>
    <property type="molecule type" value="Genomic_DNA"/>
</dbReference>
<organism evidence="2 3">
    <name type="scientific">Phaseolus angularis</name>
    <name type="common">Azuki bean</name>
    <name type="synonym">Vigna angularis</name>
    <dbReference type="NCBI Taxonomy" id="3914"/>
    <lineage>
        <taxon>Eukaryota</taxon>
        <taxon>Viridiplantae</taxon>
        <taxon>Streptophyta</taxon>
        <taxon>Embryophyta</taxon>
        <taxon>Tracheophyta</taxon>
        <taxon>Spermatophyta</taxon>
        <taxon>Magnoliopsida</taxon>
        <taxon>eudicotyledons</taxon>
        <taxon>Gunneridae</taxon>
        <taxon>Pentapetalae</taxon>
        <taxon>rosids</taxon>
        <taxon>fabids</taxon>
        <taxon>Fabales</taxon>
        <taxon>Fabaceae</taxon>
        <taxon>Papilionoideae</taxon>
        <taxon>50 kb inversion clade</taxon>
        <taxon>NPAAA clade</taxon>
        <taxon>indigoferoid/millettioid clade</taxon>
        <taxon>Phaseoleae</taxon>
        <taxon>Vigna</taxon>
    </lineage>
</organism>
<feature type="compositionally biased region" description="Polar residues" evidence="1">
    <location>
        <begin position="271"/>
        <end position="288"/>
    </location>
</feature>
<protein>
    <submittedName>
        <fullName evidence="2">Uncharacterized protein</fullName>
    </submittedName>
</protein>
<dbReference type="Proteomes" id="UP000053144">
    <property type="component" value="Chromosome 3"/>
</dbReference>
<reference evidence="3" key="1">
    <citation type="journal article" date="2015" name="Proc. Natl. Acad. Sci. U.S.A.">
        <title>Genome sequencing of adzuki bean (Vigna angularis) provides insight into high starch and low fat accumulation and domestication.</title>
        <authorList>
            <person name="Yang K."/>
            <person name="Tian Z."/>
            <person name="Chen C."/>
            <person name="Luo L."/>
            <person name="Zhao B."/>
            <person name="Wang Z."/>
            <person name="Yu L."/>
            <person name="Li Y."/>
            <person name="Sun Y."/>
            <person name="Li W."/>
            <person name="Chen Y."/>
            <person name="Li Y."/>
            <person name="Zhang Y."/>
            <person name="Ai D."/>
            <person name="Zhao J."/>
            <person name="Shang C."/>
            <person name="Ma Y."/>
            <person name="Wu B."/>
            <person name="Wang M."/>
            <person name="Gao L."/>
            <person name="Sun D."/>
            <person name="Zhang P."/>
            <person name="Guo F."/>
            <person name="Wang W."/>
            <person name="Li Y."/>
            <person name="Wang J."/>
            <person name="Varshney R.K."/>
            <person name="Wang J."/>
            <person name="Ling H.Q."/>
            <person name="Wan P."/>
        </authorList>
    </citation>
    <scope>NUCLEOTIDE SEQUENCE</scope>
    <source>
        <strain evidence="3">cv. Jingnong 6</strain>
    </source>
</reference>
<proteinExistence type="predicted"/>
<gene>
    <name evidence="2" type="ORF">LR48_Vigan03g178200</name>
</gene>
<evidence type="ECO:0000313" key="3">
    <source>
        <dbReference type="Proteomes" id="UP000053144"/>
    </source>
</evidence>
<accession>A0A0L9U6I3</accession>
<name>A0A0L9U6I3_PHAAN</name>
<dbReference type="AlphaFoldDB" id="A0A0L9U6I3"/>
<evidence type="ECO:0000313" key="2">
    <source>
        <dbReference type="EMBL" id="KOM38400.1"/>
    </source>
</evidence>
<evidence type="ECO:0000256" key="1">
    <source>
        <dbReference type="SAM" id="MobiDB-lite"/>
    </source>
</evidence>
<feature type="region of interest" description="Disordered" evidence="1">
    <location>
        <begin position="214"/>
        <end position="288"/>
    </location>
</feature>
<feature type="compositionally biased region" description="Low complexity" evidence="1">
    <location>
        <begin position="256"/>
        <end position="270"/>
    </location>
</feature>
<sequence>MNVAVKHNGGDHVNEPSTATSKQKWGIFFLFGSGSRTLVGLERDFQLAIKLQQTNGIKVGISTRKGNNILIKMRGHVKGRAHELAATPNSSLGPAGKLHGDEEKHKRMEAATCSKAVKRELQDTAVTDSVAGWNGEGSTVKSLAHETPRRRGARRLMMDPAAAPCYTSSVKQQHSRYTSRVGVHVISGEACAEGRMKMESPLLSFAATPSLLHGSRDKCPNHHPPTPFPENHSTKAPTVPNEGGCLNHQRSLLHGSRLSHQPSSHRQQQPVSRLTNTTEGTMTQLRTP</sequence>